<dbReference type="Proteomes" id="UP000481360">
    <property type="component" value="Unassembled WGS sequence"/>
</dbReference>
<gene>
    <name evidence="4" type="ORF">G7043_32005</name>
</gene>
<sequence>MGTRLQRGLPEVVQSEVARFRSVLGHFCTGVTVVTGMSADGPVGFACQSFAALSLDPPLVLFCPQRTSRSWAAMASSGVFCVNVLAEDQREVSTVFGKAGADKFAGVSWTPSSTGAPVLDGALTWVDCRVSVVHDAGDHHVVVGSVVELGPTREAQPLLFYRGRYASHAELDTRGWSGEVLDNLMTWQRQSEWI</sequence>
<dbReference type="InterPro" id="IPR050268">
    <property type="entry name" value="NADH-dep_flavin_reductase"/>
</dbReference>
<organism evidence="4 5">
    <name type="scientific">Lentzea alba</name>
    <dbReference type="NCBI Taxonomy" id="2714351"/>
    <lineage>
        <taxon>Bacteria</taxon>
        <taxon>Bacillati</taxon>
        <taxon>Actinomycetota</taxon>
        <taxon>Actinomycetes</taxon>
        <taxon>Pseudonocardiales</taxon>
        <taxon>Pseudonocardiaceae</taxon>
        <taxon>Lentzea</taxon>
    </lineage>
</organism>
<dbReference type="InterPro" id="IPR002563">
    <property type="entry name" value="Flavin_Rdtase-like_dom"/>
</dbReference>
<protein>
    <submittedName>
        <fullName evidence="4">Flavin reductase family protein</fullName>
    </submittedName>
</protein>
<dbReference type="SUPFAM" id="SSF50475">
    <property type="entry name" value="FMN-binding split barrel"/>
    <property type="match status" value="1"/>
</dbReference>
<keyword evidence="2" id="KW-0560">Oxidoreductase</keyword>
<feature type="domain" description="Flavin reductase like" evidence="3">
    <location>
        <begin position="24"/>
        <end position="167"/>
    </location>
</feature>
<evidence type="ECO:0000313" key="4">
    <source>
        <dbReference type="EMBL" id="NGY63553.1"/>
    </source>
</evidence>
<evidence type="ECO:0000256" key="2">
    <source>
        <dbReference type="ARBA" id="ARBA00023002"/>
    </source>
</evidence>
<accession>A0A7C9VTN6</accession>
<dbReference type="GO" id="GO:0042602">
    <property type="term" value="F:riboflavin reductase (NADPH) activity"/>
    <property type="evidence" value="ECO:0007669"/>
    <property type="project" value="TreeGrafter"/>
</dbReference>
<dbReference type="NCBIfam" id="NF045630">
    <property type="entry name" value="monooxsub_HsaB"/>
    <property type="match status" value="1"/>
</dbReference>
<dbReference type="EMBL" id="JAAMPJ010000010">
    <property type="protein sequence ID" value="NGY63553.1"/>
    <property type="molecule type" value="Genomic_DNA"/>
</dbReference>
<dbReference type="SMART" id="SM00903">
    <property type="entry name" value="Flavin_Reduct"/>
    <property type="match status" value="1"/>
</dbReference>
<dbReference type="InterPro" id="IPR054682">
    <property type="entry name" value="HsaB"/>
</dbReference>
<evidence type="ECO:0000313" key="5">
    <source>
        <dbReference type="Proteomes" id="UP000481360"/>
    </source>
</evidence>
<dbReference type="PANTHER" id="PTHR30466:SF11">
    <property type="entry name" value="FLAVIN-DEPENDENT MONOOXYGENASE, REDUCTASE SUBUNIT HSAB"/>
    <property type="match status" value="1"/>
</dbReference>
<dbReference type="Gene3D" id="2.30.110.10">
    <property type="entry name" value="Electron Transport, Fmn-binding Protein, Chain A"/>
    <property type="match status" value="1"/>
</dbReference>
<dbReference type="GO" id="GO:0010181">
    <property type="term" value="F:FMN binding"/>
    <property type="evidence" value="ECO:0007669"/>
    <property type="project" value="InterPro"/>
</dbReference>
<reference evidence="4 5" key="1">
    <citation type="submission" date="2020-03" db="EMBL/GenBank/DDBJ databases">
        <title>Isolation and identification of active actinomycetes.</title>
        <authorList>
            <person name="Sun X."/>
        </authorList>
    </citation>
    <scope>NUCLEOTIDE SEQUENCE [LARGE SCALE GENOMIC DNA]</scope>
    <source>
        <strain evidence="4 5">NEAU-D13</strain>
    </source>
</reference>
<dbReference type="InterPro" id="IPR012349">
    <property type="entry name" value="Split_barrel_FMN-bd"/>
</dbReference>
<dbReference type="AlphaFoldDB" id="A0A7C9VTN6"/>
<evidence type="ECO:0000256" key="1">
    <source>
        <dbReference type="ARBA" id="ARBA00008898"/>
    </source>
</evidence>
<proteinExistence type="inferred from homology"/>
<keyword evidence="5" id="KW-1185">Reference proteome</keyword>
<evidence type="ECO:0000259" key="3">
    <source>
        <dbReference type="SMART" id="SM00903"/>
    </source>
</evidence>
<comment type="similarity">
    <text evidence="1">Belongs to the non-flavoprotein flavin reductase family.</text>
</comment>
<dbReference type="PANTHER" id="PTHR30466">
    <property type="entry name" value="FLAVIN REDUCTASE"/>
    <property type="match status" value="1"/>
</dbReference>
<comment type="caution">
    <text evidence="4">The sequence shown here is derived from an EMBL/GenBank/DDBJ whole genome shotgun (WGS) entry which is preliminary data.</text>
</comment>
<name>A0A7C9VTN6_9PSEU</name>
<dbReference type="Pfam" id="PF01613">
    <property type="entry name" value="Flavin_Reduct"/>
    <property type="match status" value="1"/>
</dbReference>